<dbReference type="Proteomes" id="UP000887540">
    <property type="component" value="Unplaced"/>
</dbReference>
<name>A0A914DML0_9BILA</name>
<dbReference type="AlphaFoldDB" id="A0A914DML0"/>
<evidence type="ECO:0000256" key="3">
    <source>
        <dbReference type="ARBA" id="ARBA00037883"/>
    </source>
</evidence>
<keyword evidence="1" id="KW-0443">Lipid metabolism</keyword>
<sequence>MGLAAPIFARFHNGIICGYLEGSCLDINSVKEPKIVDAICQAMARMHRIPVEKHQTSEPAIFSKTRDFLDNVPNSYQTTDLQQRFDDYFVKNKVDLEADFKHLSELLKSLHNRIVFCHNDLLVFNILYNSKSEQVHFIDYEYADMNFQLFDIANHFNEYGGVDNPDYSLCPNTDETRSFIQKYLSYYLEHEPSSDEVSRMVEQIPLFEAASHFFWSVWALVQAKNSVIQFDYLEYGITRYQMFRKIIDQK</sequence>
<dbReference type="GO" id="GO:0006646">
    <property type="term" value="P:phosphatidylethanolamine biosynthetic process"/>
    <property type="evidence" value="ECO:0007669"/>
    <property type="project" value="TreeGrafter"/>
</dbReference>
<dbReference type="GO" id="GO:0005737">
    <property type="term" value="C:cytoplasm"/>
    <property type="evidence" value="ECO:0007669"/>
    <property type="project" value="TreeGrafter"/>
</dbReference>
<dbReference type="InterPro" id="IPR011009">
    <property type="entry name" value="Kinase-like_dom_sf"/>
</dbReference>
<comment type="pathway">
    <text evidence="3">Phospholipid metabolism; phosphatidylethanolamine biosynthesis; phosphatidylethanolamine from ethanolamine: step 1/3.</text>
</comment>
<evidence type="ECO:0000256" key="4">
    <source>
        <dbReference type="ARBA" id="ARBA00038211"/>
    </source>
</evidence>
<dbReference type="EC" id="2.7.1.82" evidence="5"/>
<keyword evidence="6" id="KW-1185">Reference proteome</keyword>
<dbReference type="Gene3D" id="3.90.1200.10">
    <property type="match status" value="1"/>
</dbReference>
<dbReference type="Pfam" id="PF01633">
    <property type="entry name" value="Choline_kinase"/>
    <property type="match status" value="1"/>
</dbReference>
<keyword evidence="1" id="KW-0594">Phospholipid biosynthesis</keyword>
<accession>A0A914DML0</accession>
<dbReference type="PANTHER" id="PTHR22603">
    <property type="entry name" value="CHOLINE/ETHANOALAMINE KINASE"/>
    <property type="match status" value="1"/>
</dbReference>
<dbReference type="SUPFAM" id="SSF56112">
    <property type="entry name" value="Protein kinase-like (PK-like)"/>
    <property type="match status" value="1"/>
</dbReference>
<dbReference type="PANTHER" id="PTHR22603:SF66">
    <property type="entry name" value="ETHANOLAMINE KINASE"/>
    <property type="match status" value="1"/>
</dbReference>
<proteinExistence type="inferred from homology"/>
<evidence type="ECO:0000256" key="2">
    <source>
        <dbReference type="ARBA" id="ARBA00023264"/>
    </source>
</evidence>
<keyword evidence="2" id="KW-1208">Phospholipid metabolism</keyword>
<comment type="similarity">
    <text evidence="4">Belongs to the choline/ethanolamine kinase family.</text>
</comment>
<dbReference type="GO" id="GO:0004305">
    <property type="term" value="F:ethanolamine kinase activity"/>
    <property type="evidence" value="ECO:0007669"/>
    <property type="project" value="UniProtKB-EC"/>
</dbReference>
<protein>
    <recommendedName>
        <fullName evidence="5">ethanolamine kinase</fullName>
        <ecNumber evidence="5">2.7.1.82</ecNumber>
    </recommendedName>
</protein>
<evidence type="ECO:0000313" key="7">
    <source>
        <dbReference type="WBParaSite" id="ACRNAN_scaffold3098.g28149.t1"/>
    </source>
</evidence>
<evidence type="ECO:0000313" key="6">
    <source>
        <dbReference type="Proteomes" id="UP000887540"/>
    </source>
</evidence>
<evidence type="ECO:0000256" key="5">
    <source>
        <dbReference type="ARBA" id="ARBA00038874"/>
    </source>
</evidence>
<keyword evidence="1" id="KW-0444">Lipid biosynthesis</keyword>
<organism evidence="6 7">
    <name type="scientific">Acrobeloides nanus</name>
    <dbReference type="NCBI Taxonomy" id="290746"/>
    <lineage>
        <taxon>Eukaryota</taxon>
        <taxon>Metazoa</taxon>
        <taxon>Ecdysozoa</taxon>
        <taxon>Nematoda</taxon>
        <taxon>Chromadorea</taxon>
        <taxon>Rhabditida</taxon>
        <taxon>Tylenchina</taxon>
        <taxon>Cephalobomorpha</taxon>
        <taxon>Cephaloboidea</taxon>
        <taxon>Cephalobidae</taxon>
        <taxon>Acrobeloides</taxon>
    </lineage>
</organism>
<reference evidence="7" key="1">
    <citation type="submission" date="2022-11" db="UniProtKB">
        <authorList>
            <consortium name="WormBaseParasite"/>
        </authorList>
    </citation>
    <scope>IDENTIFICATION</scope>
</reference>
<evidence type="ECO:0000256" key="1">
    <source>
        <dbReference type="ARBA" id="ARBA00023209"/>
    </source>
</evidence>
<dbReference type="WBParaSite" id="ACRNAN_scaffold3098.g28149.t1">
    <property type="protein sequence ID" value="ACRNAN_scaffold3098.g28149.t1"/>
    <property type="gene ID" value="ACRNAN_scaffold3098.g28149"/>
</dbReference>